<keyword evidence="4" id="KW-1185">Reference proteome</keyword>
<dbReference type="PANTHER" id="PTHR34427:SF5">
    <property type="entry name" value="DUF4283 DOMAIN-CONTAINING PROTEIN"/>
    <property type="match status" value="1"/>
</dbReference>
<evidence type="ECO:0000313" key="4">
    <source>
        <dbReference type="Proteomes" id="UP001415857"/>
    </source>
</evidence>
<dbReference type="PROSITE" id="PS50102">
    <property type="entry name" value="RRM"/>
    <property type="match status" value="1"/>
</dbReference>
<dbReference type="SUPFAM" id="SSF54928">
    <property type="entry name" value="RNA-binding domain, RBD"/>
    <property type="match status" value="1"/>
</dbReference>
<dbReference type="PANTHER" id="PTHR34427">
    <property type="entry name" value="DUF4283 DOMAIN PROTEIN"/>
    <property type="match status" value="1"/>
</dbReference>
<dbReference type="AlphaFoldDB" id="A0AAP0REA0"/>
<evidence type="ECO:0000259" key="2">
    <source>
        <dbReference type="PROSITE" id="PS50102"/>
    </source>
</evidence>
<gene>
    <name evidence="3" type="ORF">L1049_022713</name>
</gene>
<feature type="domain" description="RRM" evidence="2">
    <location>
        <begin position="24"/>
        <end position="102"/>
    </location>
</feature>
<dbReference type="GO" id="GO:0003723">
    <property type="term" value="F:RNA binding"/>
    <property type="evidence" value="ECO:0007669"/>
    <property type="project" value="UniProtKB-UniRule"/>
</dbReference>
<name>A0AAP0REA0_LIQFO</name>
<proteinExistence type="predicted"/>
<dbReference type="EMBL" id="JBBPBK010000011">
    <property type="protein sequence ID" value="KAK9275447.1"/>
    <property type="molecule type" value="Genomic_DNA"/>
</dbReference>
<dbReference type="InterPro" id="IPR012677">
    <property type="entry name" value="Nucleotide-bd_a/b_plait_sf"/>
</dbReference>
<dbReference type="SMART" id="SM00360">
    <property type="entry name" value="RRM"/>
    <property type="match status" value="1"/>
</dbReference>
<dbReference type="CDD" id="cd00590">
    <property type="entry name" value="RRM_SF"/>
    <property type="match status" value="1"/>
</dbReference>
<sequence>MEGLNGASSATSGGFENDRRSQSITLFVDNLPERMDNHWLRNMFKWYGDIADVFVPWRRRKGYYCRYGFVGFFKEKDADLAISKANGAWCCNRRISVKRAAFRNPRSNPHSGKFNKRAATKIWRRKDAPLVPSRVEVQSRKPNDKGKGPMFPSQAQADLKHVRNAIEVIQAAETDEVWLHTCMVGKVANFNSLSGLQEAIIRKGVFYITMRFLGGLLVLVEFQSEEVMSWYLEQKSWLAQWFSELSKWKPSLQLTDRLVWLNISGVPLHFWTVANFNRIGERFGCVISIDRNTSTKKVLDRGKILVSTKFREPISKELLLEFLEERFLITVKEESGVSFSLHSLHAVPPSRQHGNGAHMVTDSVEDNCEVSSSSS</sequence>
<dbReference type="Proteomes" id="UP001415857">
    <property type="component" value="Unassembled WGS sequence"/>
</dbReference>
<dbReference type="InterPro" id="IPR035979">
    <property type="entry name" value="RBD_domain_sf"/>
</dbReference>
<dbReference type="InterPro" id="IPR000504">
    <property type="entry name" value="RRM_dom"/>
</dbReference>
<comment type="caution">
    <text evidence="3">The sequence shown here is derived from an EMBL/GenBank/DDBJ whole genome shotgun (WGS) entry which is preliminary data.</text>
</comment>
<organism evidence="3 4">
    <name type="scientific">Liquidambar formosana</name>
    <name type="common">Formosan gum</name>
    <dbReference type="NCBI Taxonomy" id="63359"/>
    <lineage>
        <taxon>Eukaryota</taxon>
        <taxon>Viridiplantae</taxon>
        <taxon>Streptophyta</taxon>
        <taxon>Embryophyta</taxon>
        <taxon>Tracheophyta</taxon>
        <taxon>Spermatophyta</taxon>
        <taxon>Magnoliopsida</taxon>
        <taxon>eudicotyledons</taxon>
        <taxon>Gunneridae</taxon>
        <taxon>Pentapetalae</taxon>
        <taxon>Saxifragales</taxon>
        <taxon>Altingiaceae</taxon>
        <taxon>Liquidambar</taxon>
    </lineage>
</organism>
<dbReference type="Pfam" id="PF00076">
    <property type="entry name" value="RRM_1"/>
    <property type="match status" value="1"/>
</dbReference>
<reference evidence="3 4" key="1">
    <citation type="journal article" date="2024" name="Plant J.">
        <title>Genome sequences and population genomics reveal climatic adaptation and genomic divergence between two closely related sweetgum species.</title>
        <authorList>
            <person name="Xu W.Q."/>
            <person name="Ren C.Q."/>
            <person name="Zhang X.Y."/>
            <person name="Comes H.P."/>
            <person name="Liu X.H."/>
            <person name="Li Y.G."/>
            <person name="Kettle C.J."/>
            <person name="Jalonen R."/>
            <person name="Gaisberger H."/>
            <person name="Ma Y.Z."/>
            <person name="Qiu Y.X."/>
        </authorList>
    </citation>
    <scope>NUCLEOTIDE SEQUENCE [LARGE SCALE GENOMIC DNA]</scope>
    <source>
        <strain evidence="3">Hangzhou</strain>
    </source>
</reference>
<protein>
    <recommendedName>
        <fullName evidence="2">RRM domain-containing protein</fullName>
    </recommendedName>
</protein>
<evidence type="ECO:0000313" key="3">
    <source>
        <dbReference type="EMBL" id="KAK9275447.1"/>
    </source>
</evidence>
<dbReference type="Gene3D" id="3.30.70.330">
    <property type="match status" value="1"/>
</dbReference>
<evidence type="ECO:0000256" key="1">
    <source>
        <dbReference type="PROSITE-ProRule" id="PRU00176"/>
    </source>
</evidence>
<accession>A0AAP0REA0</accession>
<keyword evidence="1" id="KW-0694">RNA-binding</keyword>